<comment type="caution">
    <text evidence="2">The sequence shown here is derived from an EMBL/GenBank/DDBJ whole genome shotgun (WGS) entry which is preliminary data.</text>
</comment>
<dbReference type="InterPro" id="IPR002925">
    <property type="entry name" value="Dienelactn_hydro"/>
</dbReference>
<evidence type="ECO:0000313" key="2">
    <source>
        <dbReference type="EMBL" id="TCP20297.1"/>
    </source>
</evidence>
<dbReference type="Gene3D" id="3.40.50.1820">
    <property type="entry name" value="alpha/beta hydrolase"/>
    <property type="match status" value="1"/>
</dbReference>
<dbReference type="AlphaFoldDB" id="A0A4R2NG72"/>
<organism evidence="2 3">
    <name type="scientific">Scopulibacillus darangshiensis</name>
    <dbReference type="NCBI Taxonomy" id="442528"/>
    <lineage>
        <taxon>Bacteria</taxon>
        <taxon>Bacillati</taxon>
        <taxon>Bacillota</taxon>
        <taxon>Bacilli</taxon>
        <taxon>Bacillales</taxon>
        <taxon>Sporolactobacillaceae</taxon>
        <taxon>Scopulibacillus</taxon>
    </lineage>
</organism>
<dbReference type="GO" id="GO:0016787">
    <property type="term" value="F:hydrolase activity"/>
    <property type="evidence" value="ECO:0007669"/>
    <property type="project" value="InterPro"/>
</dbReference>
<gene>
    <name evidence="2" type="ORF">EV207_15315</name>
</gene>
<evidence type="ECO:0000313" key="3">
    <source>
        <dbReference type="Proteomes" id="UP000295416"/>
    </source>
</evidence>
<accession>A0A4R2NG72</accession>
<dbReference type="EMBL" id="SLXK01000053">
    <property type="protein sequence ID" value="TCP20297.1"/>
    <property type="molecule type" value="Genomic_DNA"/>
</dbReference>
<dbReference type="PANTHER" id="PTHR10655:SF17">
    <property type="entry name" value="LYSOPHOSPHOLIPASE-LIKE PROTEIN 1"/>
    <property type="match status" value="1"/>
</dbReference>
<proteinExistence type="predicted"/>
<dbReference type="SUPFAM" id="SSF53474">
    <property type="entry name" value="alpha/beta-Hydrolases"/>
    <property type="match status" value="1"/>
</dbReference>
<dbReference type="InterPro" id="IPR050565">
    <property type="entry name" value="LYPA1-2/EST-like"/>
</dbReference>
<keyword evidence="3" id="KW-1185">Reference proteome</keyword>
<protein>
    <submittedName>
        <fullName evidence="2">Phospholipase/carboxylesterase</fullName>
    </submittedName>
</protein>
<dbReference type="Proteomes" id="UP000295416">
    <property type="component" value="Unassembled WGS sequence"/>
</dbReference>
<reference evidence="2 3" key="1">
    <citation type="submission" date="2019-03" db="EMBL/GenBank/DDBJ databases">
        <title>Genomic Encyclopedia of Type Strains, Phase IV (KMG-IV): sequencing the most valuable type-strain genomes for metagenomic binning, comparative biology and taxonomic classification.</title>
        <authorList>
            <person name="Goeker M."/>
        </authorList>
    </citation>
    <scope>NUCLEOTIDE SEQUENCE [LARGE SCALE GENOMIC DNA]</scope>
    <source>
        <strain evidence="2 3">DSM 19377</strain>
    </source>
</reference>
<dbReference type="PANTHER" id="PTHR10655">
    <property type="entry name" value="LYSOPHOSPHOLIPASE-RELATED"/>
    <property type="match status" value="1"/>
</dbReference>
<dbReference type="Pfam" id="PF01738">
    <property type="entry name" value="DLH"/>
    <property type="match status" value="1"/>
</dbReference>
<name>A0A4R2NG72_9BACL</name>
<evidence type="ECO:0000259" key="1">
    <source>
        <dbReference type="Pfam" id="PF01738"/>
    </source>
</evidence>
<sequence>MTKKKGMKHLFKRGHVNHPTLLLLHGTGGNEHDLLPIGDMIDDKASVLSVRGNVNENGMPRFFRRLAEGVFDEEDLIKRTKELADFIDETSKEYGFERKNVVAVGYSNGANIAGSLLFHNQNVLKGACLFHPMVPRRGVDLPDLSKTPVFIGAGRHDPICSPEETDELAQILEQAGAAVEMNWEDHGHQLLSHAEVKRAAAWYERHFLRI</sequence>
<dbReference type="InterPro" id="IPR029058">
    <property type="entry name" value="AB_hydrolase_fold"/>
</dbReference>
<feature type="domain" description="Dienelactone hydrolase" evidence="1">
    <location>
        <begin position="84"/>
        <end position="188"/>
    </location>
</feature>